<dbReference type="KEGG" id="cim:CIMG_12994"/>
<proteinExistence type="predicted"/>
<evidence type="ECO:0000256" key="1">
    <source>
        <dbReference type="SAM" id="MobiDB-lite"/>
    </source>
</evidence>
<sequence>MRMFWKQVKSANQELGSYHLEELDGTEIKESIAGGRLKKYLIRSGMEQLSNSPADSDEEMENVSQKYATRSQSNILSSSSSDVSFLDREDDQDQSKSKNENNQEEMKQTQLLTVIPDDWSFAVVISSQDV</sequence>
<evidence type="ECO:0000313" key="3">
    <source>
        <dbReference type="Proteomes" id="UP000001261"/>
    </source>
</evidence>
<evidence type="ECO:0000313" key="2">
    <source>
        <dbReference type="EMBL" id="EAS30360.3"/>
    </source>
</evidence>
<name>J3K6W4_COCIM</name>
<dbReference type="RefSeq" id="XP_001241943.2">
    <property type="nucleotide sequence ID" value="XM_001241942.2"/>
</dbReference>
<protein>
    <submittedName>
        <fullName evidence="2">Uncharacterized protein</fullName>
    </submittedName>
</protein>
<feature type="compositionally biased region" description="Basic and acidic residues" evidence="1">
    <location>
        <begin position="93"/>
        <end position="107"/>
    </location>
</feature>
<organism evidence="2 3">
    <name type="scientific">Coccidioides immitis (strain RS)</name>
    <name type="common">Valley fever fungus</name>
    <dbReference type="NCBI Taxonomy" id="246410"/>
    <lineage>
        <taxon>Eukaryota</taxon>
        <taxon>Fungi</taxon>
        <taxon>Dikarya</taxon>
        <taxon>Ascomycota</taxon>
        <taxon>Pezizomycotina</taxon>
        <taxon>Eurotiomycetes</taxon>
        <taxon>Eurotiomycetidae</taxon>
        <taxon>Onygenales</taxon>
        <taxon>Onygenaceae</taxon>
        <taxon>Coccidioides</taxon>
    </lineage>
</organism>
<dbReference type="GeneID" id="24164621"/>
<accession>J3K6W4</accession>
<dbReference type="InParanoid" id="J3K6W4"/>
<feature type="region of interest" description="Disordered" evidence="1">
    <location>
        <begin position="48"/>
        <end position="111"/>
    </location>
</feature>
<gene>
    <name evidence="2" type="ORF">CIMG_12994</name>
</gene>
<feature type="compositionally biased region" description="Low complexity" evidence="1">
    <location>
        <begin position="71"/>
        <end position="84"/>
    </location>
</feature>
<dbReference type="AlphaFoldDB" id="J3K6W4"/>
<dbReference type="VEuPathDB" id="FungiDB:CIMG_12994"/>
<dbReference type="EMBL" id="GG704912">
    <property type="protein sequence ID" value="EAS30360.3"/>
    <property type="molecule type" value="Genomic_DNA"/>
</dbReference>
<keyword evidence="3" id="KW-1185">Reference proteome</keyword>
<reference evidence="3" key="1">
    <citation type="journal article" date="2009" name="Genome Res.">
        <title>Comparative genomic analyses of the human fungal pathogens Coccidioides and their relatives.</title>
        <authorList>
            <person name="Sharpton T.J."/>
            <person name="Stajich J.E."/>
            <person name="Rounsley S.D."/>
            <person name="Gardner M.J."/>
            <person name="Wortman J.R."/>
            <person name="Jordar V.S."/>
            <person name="Maiti R."/>
            <person name="Kodira C.D."/>
            <person name="Neafsey D.E."/>
            <person name="Zeng Q."/>
            <person name="Hung C.-Y."/>
            <person name="McMahan C."/>
            <person name="Muszewska A."/>
            <person name="Grynberg M."/>
            <person name="Mandel M.A."/>
            <person name="Kellner E.M."/>
            <person name="Barker B.M."/>
            <person name="Galgiani J.N."/>
            <person name="Orbach M.J."/>
            <person name="Kirkland T.N."/>
            <person name="Cole G.T."/>
            <person name="Henn M.R."/>
            <person name="Birren B.W."/>
            <person name="Taylor J.W."/>
        </authorList>
    </citation>
    <scope>NUCLEOTIDE SEQUENCE [LARGE SCALE GENOMIC DNA]</scope>
    <source>
        <strain evidence="3">RS</strain>
    </source>
</reference>
<dbReference type="Proteomes" id="UP000001261">
    <property type="component" value="Unassembled WGS sequence"/>
</dbReference>
<reference evidence="3" key="2">
    <citation type="journal article" date="2010" name="Genome Res.">
        <title>Population genomic sequencing of Coccidioides fungi reveals recent hybridization and transposon control.</title>
        <authorList>
            <person name="Neafsey D.E."/>
            <person name="Barker B.M."/>
            <person name="Sharpton T.J."/>
            <person name="Stajich J.E."/>
            <person name="Park D.J."/>
            <person name="Whiston E."/>
            <person name="Hung C.-Y."/>
            <person name="McMahan C."/>
            <person name="White J."/>
            <person name="Sykes S."/>
            <person name="Heiman D."/>
            <person name="Young S."/>
            <person name="Zeng Q."/>
            <person name="Abouelleil A."/>
            <person name="Aftuck L."/>
            <person name="Bessette D."/>
            <person name="Brown A."/>
            <person name="FitzGerald M."/>
            <person name="Lui A."/>
            <person name="Macdonald J.P."/>
            <person name="Priest M."/>
            <person name="Orbach M.J."/>
            <person name="Galgiani J.N."/>
            <person name="Kirkland T.N."/>
            <person name="Cole G.T."/>
            <person name="Birren B.W."/>
            <person name="Henn M.R."/>
            <person name="Taylor J.W."/>
            <person name="Rounsley S.D."/>
        </authorList>
    </citation>
    <scope>GENOME REANNOTATION</scope>
    <source>
        <strain evidence="3">RS</strain>
    </source>
</reference>